<evidence type="ECO:0000256" key="2">
    <source>
        <dbReference type="ARBA" id="ARBA00004651"/>
    </source>
</evidence>
<dbReference type="Pfam" id="PF13188">
    <property type="entry name" value="PAS_8"/>
    <property type="match status" value="1"/>
</dbReference>
<dbReference type="NCBIfam" id="TIGR00254">
    <property type="entry name" value="GGDEF"/>
    <property type="match status" value="1"/>
</dbReference>
<keyword evidence="11" id="KW-0902">Two-component regulatory system</keyword>
<dbReference type="Gene3D" id="6.10.340.10">
    <property type="match status" value="1"/>
</dbReference>
<evidence type="ECO:0000256" key="6">
    <source>
        <dbReference type="ARBA" id="ARBA00022692"/>
    </source>
</evidence>
<protein>
    <submittedName>
        <fullName evidence="18">PAS domain S-box-containing protein/diguanylate cyclase (GGDEF)-like protein</fullName>
    </submittedName>
</protein>
<evidence type="ECO:0000259" key="14">
    <source>
        <dbReference type="PROSITE" id="PS50112"/>
    </source>
</evidence>
<evidence type="ECO:0000256" key="7">
    <source>
        <dbReference type="ARBA" id="ARBA00022741"/>
    </source>
</evidence>
<dbReference type="InterPro" id="IPR000014">
    <property type="entry name" value="PAS"/>
</dbReference>
<dbReference type="NCBIfam" id="TIGR00229">
    <property type="entry name" value="sensory_box"/>
    <property type="match status" value="1"/>
</dbReference>
<dbReference type="CDD" id="cd01949">
    <property type="entry name" value="GGDEF"/>
    <property type="match status" value="1"/>
</dbReference>
<evidence type="ECO:0000256" key="9">
    <source>
        <dbReference type="ARBA" id="ARBA00022840"/>
    </source>
</evidence>
<dbReference type="InterPro" id="IPR029151">
    <property type="entry name" value="Sensor-like_sf"/>
</dbReference>
<evidence type="ECO:0000256" key="1">
    <source>
        <dbReference type="ARBA" id="ARBA00001946"/>
    </source>
</evidence>
<comment type="caution">
    <text evidence="18">The sequence shown here is derived from an EMBL/GenBank/DDBJ whole genome shotgun (WGS) entry which is preliminary data.</text>
</comment>
<dbReference type="Gene3D" id="3.30.70.270">
    <property type="match status" value="1"/>
</dbReference>
<dbReference type="SUPFAM" id="SSF103190">
    <property type="entry name" value="Sensory domain-like"/>
    <property type="match status" value="1"/>
</dbReference>
<dbReference type="InterPro" id="IPR035965">
    <property type="entry name" value="PAS-like_dom_sf"/>
</dbReference>
<feature type="transmembrane region" description="Helical" evidence="13">
    <location>
        <begin position="20"/>
        <end position="40"/>
    </location>
</feature>
<dbReference type="SUPFAM" id="SSF55073">
    <property type="entry name" value="Nucleotide cyclase"/>
    <property type="match status" value="1"/>
</dbReference>
<dbReference type="CDD" id="cd18774">
    <property type="entry name" value="PDC2_HK_sensor"/>
    <property type="match status" value="1"/>
</dbReference>
<evidence type="ECO:0000256" key="13">
    <source>
        <dbReference type="SAM" id="Phobius"/>
    </source>
</evidence>
<dbReference type="PROSITE" id="PS50887">
    <property type="entry name" value="GGDEF"/>
    <property type="match status" value="1"/>
</dbReference>
<dbReference type="SMART" id="SM00267">
    <property type="entry name" value="GGDEF"/>
    <property type="match status" value="1"/>
</dbReference>
<dbReference type="PROSITE" id="PS50112">
    <property type="entry name" value="PAS"/>
    <property type="match status" value="1"/>
</dbReference>
<evidence type="ECO:0000313" key="19">
    <source>
        <dbReference type="Proteomes" id="UP000245887"/>
    </source>
</evidence>
<dbReference type="InterPro" id="IPR000160">
    <property type="entry name" value="GGDEF_dom"/>
</dbReference>
<reference evidence="18 19" key="1">
    <citation type="submission" date="2018-04" db="EMBL/GenBank/DDBJ databases">
        <title>Genomic Encyclopedia of Type Strains, Phase IV (KMG-IV): sequencing the most valuable type-strain genomes for metagenomic binning, comparative biology and taxonomic classification.</title>
        <authorList>
            <person name="Goeker M."/>
        </authorList>
    </citation>
    <scope>NUCLEOTIDE SEQUENCE [LARGE SCALE GENOMIC DNA]</scope>
    <source>
        <strain evidence="18 19">DSM 28688</strain>
    </source>
</reference>
<feature type="domain" description="PAC" evidence="15">
    <location>
        <begin position="441"/>
        <end position="492"/>
    </location>
</feature>
<evidence type="ECO:0000259" key="15">
    <source>
        <dbReference type="PROSITE" id="PS50113"/>
    </source>
</evidence>
<evidence type="ECO:0000256" key="3">
    <source>
        <dbReference type="ARBA" id="ARBA00022475"/>
    </source>
</evidence>
<evidence type="ECO:0000259" key="16">
    <source>
        <dbReference type="PROSITE" id="PS50885"/>
    </source>
</evidence>
<evidence type="ECO:0000256" key="5">
    <source>
        <dbReference type="ARBA" id="ARBA00022679"/>
    </source>
</evidence>
<dbReference type="Pfam" id="PF02743">
    <property type="entry name" value="dCache_1"/>
    <property type="match status" value="1"/>
</dbReference>
<dbReference type="InterPro" id="IPR033479">
    <property type="entry name" value="dCache_1"/>
</dbReference>
<keyword evidence="9" id="KW-0067">ATP-binding</keyword>
<keyword evidence="3" id="KW-1003">Cell membrane</keyword>
<keyword evidence="8" id="KW-0418">Kinase</keyword>
<dbReference type="Pfam" id="PF08448">
    <property type="entry name" value="PAS_4"/>
    <property type="match status" value="1"/>
</dbReference>
<dbReference type="CDD" id="cd00130">
    <property type="entry name" value="PAS"/>
    <property type="match status" value="2"/>
</dbReference>
<dbReference type="Proteomes" id="UP000245887">
    <property type="component" value="Unassembled WGS sequence"/>
</dbReference>
<dbReference type="SUPFAM" id="SSF55785">
    <property type="entry name" value="PYP-like sensor domain (PAS domain)"/>
    <property type="match status" value="3"/>
</dbReference>
<evidence type="ECO:0000256" key="12">
    <source>
        <dbReference type="ARBA" id="ARBA00023136"/>
    </source>
</evidence>
<feature type="domain" description="HAMP" evidence="16">
    <location>
        <begin position="311"/>
        <end position="364"/>
    </location>
</feature>
<dbReference type="RefSeq" id="WP_116918857.1">
    <property type="nucleotide sequence ID" value="NZ_QEKQ01000004.1"/>
</dbReference>
<keyword evidence="10 13" id="KW-1133">Transmembrane helix</keyword>
<dbReference type="GO" id="GO:0005524">
    <property type="term" value="F:ATP binding"/>
    <property type="evidence" value="ECO:0007669"/>
    <property type="project" value="UniProtKB-KW"/>
</dbReference>
<keyword evidence="7" id="KW-0547">Nucleotide-binding</keyword>
<dbReference type="PANTHER" id="PTHR44757:SF4">
    <property type="entry name" value="DIGUANYLATE CYCLASE DGCE-RELATED"/>
    <property type="match status" value="1"/>
</dbReference>
<dbReference type="InterPro" id="IPR029787">
    <property type="entry name" value="Nucleotide_cyclase"/>
</dbReference>
<feature type="transmembrane region" description="Helical" evidence="13">
    <location>
        <begin position="287"/>
        <end position="307"/>
    </location>
</feature>
<dbReference type="InterPro" id="IPR000700">
    <property type="entry name" value="PAS-assoc_C"/>
</dbReference>
<accession>A0A2U1CXD7</accession>
<dbReference type="SMART" id="SM00091">
    <property type="entry name" value="PAS"/>
    <property type="match status" value="2"/>
</dbReference>
<proteinExistence type="predicted"/>
<evidence type="ECO:0000313" key="18">
    <source>
        <dbReference type="EMBL" id="PVY76776.1"/>
    </source>
</evidence>
<dbReference type="Pfam" id="PF00990">
    <property type="entry name" value="GGDEF"/>
    <property type="match status" value="1"/>
</dbReference>
<dbReference type="GO" id="GO:0016301">
    <property type="term" value="F:kinase activity"/>
    <property type="evidence" value="ECO:0007669"/>
    <property type="project" value="UniProtKB-KW"/>
</dbReference>
<name>A0A2U1CXD7_9GAMM</name>
<dbReference type="PROSITE" id="PS50885">
    <property type="entry name" value="HAMP"/>
    <property type="match status" value="1"/>
</dbReference>
<evidence type="ECO:0000256" key="10">
    <source>
        <dbReference type="ARBA" id="ARBA00022989"/>
    </source>
</evidence>
<dbReference type="AlphaFoldDB" id="A0A2U1CXD7"/>
<dbReference type="InterPro" id="IPR052155">
    <property type="entry name" value="Biofilm_reg_signaling"/>
</dbReference>
<dbReference type="CDD" id="cd12914">
    <property type="entry name" value="PDC1_DGC_like"/>
    <property type="match status" value="1"/>
</dbReference>
<organism evidence="18 19">
    <name type="scientific">Tamilnaduibacter salinus</name>
    <dbReference type="NCBI Taxonomy" id="1484056"/>
    <lineage>
        <taxon>Bacteria</taxon>
        <taxon>Pseudomonadati</taxon>
        <taxon>Pseudomonadota</taxon>
        <taxon>Gammaproteobacteria</taxon>
        <taxon>Pseudomonadales</taxon>
        <taxon>Marinobacteraceae</taxon>
        <taxon>Tamilnaduibacter</taxon>
    </lineage>
</organism>
<dbReference type="EMBL" id="QEKQ01000004">
    <property type="protein sequence ID" value="PVY76776.1"/>
    <property type="molecule type" value="Genomic_DNA"/>
</dbReference>
<dbReference type="Gene3D" id="3.30.450.20">
    <property type="entry name" value="PAS domain"/>
    <property type="match status" value="4"/>
</dbReference>
<dbReference type="InterPro" id="IPR013656">
    <property type="entry name" value="PAS_4"/>
</dbReference>
<dbReference type="PROSITE" id="PS50113">
    <property type="entry name" value="PAC"/>
    <property type="match status" value="1"/>
</dbReference>
<evidence type="ECO:0000259" key="17">
    <source>
        <dbReference type="PROSITE" id="PS50887"/>
    </source>
</evidence>
<keyword evidence="6 13" id="KW-0812">Transmembrane</keyword>
<dbReference type="PANTHER" id="PTHR44757">
    <property type="entry name" value="DIGUANYLATE CYCLASE DGCP"/>
    <property type="match status" value="1"/>
</dbReference>
<sequence length="784" mass="87191">MLWKQIAHWLDSVRHQAVGVMVFVVVFTVLTATVVGTITARDELASQARDGARTMAGMVANRIDGLLDERYRAVTRAADGLTMSSEALEGRAQLLLKRQQVLSELMDNLYLVDERGDLLAALPEDARLAGVSIDDREYFQRATGQMTTVISQPMVSRNGQTPVVVIAAPVFDHVRRLTGVLQGSFDLTGNNFTGRINELTLGRTGYVTVGTRSGTMLAHPNPQHINQPVPGTNPAIRSALAGEEGVRRANNRDGQTVLVAYRQLNEAPWFVTVAIPIREAYAPVYRLYWTVFWVVLVTVVVIVPLTLRVFSRLLRPLEDLAGQIVERHAGRRTEPVRVGGGLEIRRVATTFNDVMAEREEAAWHLEEREAFFRSLSERAPTGIAQADVEGHLAYTNGAFQAILGLPAEEIRGYPMSRWIDSRDRPEVVDEWRRAVASGNVYYGRLRLVRDDGQVVWVEAMTSGVEAHDRQLGTVTVVRDITHEHQLEQRLRAERNRAESTLRVMQEGVLLTDASGVIRSANPPAARFLGLNEPLEGTVLFEGVRITADDRSWTLEDFLTSPALNSLDAILENARNERFEVELTLIRPDRSDEDELLVFVIRDDSERRREEERLSWQATHDSLTRLANRRAFNDVLTRLVAENVRPTALMLIDLDHFKPVNDTGGHLVGDHLLKRLAEALQNGVRQSDLVARLGGDEFAVILTGCDMERASVIAENLRGAIANLAVADGSRTYGVTASIGLTALGEDDHAIRDVVNRADEAAYEAKRLGRNRVVIDPDEIVVQEP</sequence>
<dbReference type="GO" id="GO:0005886">
    <property type="term" value="C:plasma membrane"/>
    <property type="evidence" value="ECO:0007669"/>
    <property type="project" value="UniProtKB-SubCell"/>
</dbReference>
<evidence type="ECO:0000256" key="4">
    <source>
        <dbReference type="ARBA" id="ARBA00022553"/>
    </source>
</evidence>
<evidence type="ECO:0000256" key="8">
    <source>
        <dbReference type="ARBA" id="ARBA00022777"/>
    </source>
</evidence>
<comment type="cofactor">
    <cofactor evidence="1">
        <name>Mg(2+)</name>
        <dbReference type="ChEBI" id="CHEBI:18420"/>
    </cofactor>
</comment>
<dbReference type="GO" id="GO:0000160">
    <property type="term" value="P:phosphorelay signal transduction system"/>
    <property type="evidence" value="ECO:0007669"/>
    <property type="project" value="UniProtKB-KW"/>
</dbReference>
<dbReference type="OrthoDB" id="8929028at2"/>
<evidence type="ECO:0000256" key="11">
    <source>
        <dbReference type="ARBA" id="ARBA00023012"/>
    </source>
</evidence>
<feature type="domain" description="PAS" evidence="14">
    <location>
        <begin position="368"/>
        <end position="438"/>
    </location>
</feature>
<dbReference type="InterPro" id="IPR043128">
    <property type="entry name" value="Rev_trsase/Diguanyl_cyclase"/>
</dbReference>
<keyword evidence="4" id="KW-0597">Phosphoprotein</keyword>
<keyword evidence="12 13" id="KW-0472">Membrane</keyword>
<gene>
    <name evidence="18" type="ORF">C8D92_1047</name>
</gene>
<feature type="domain" description="GGDEF" evidence="17">
    <location>
        <begin position="644"/>
        <end position="777"/>
    </location>
</feature>
<comment type="subcellular location">
    <subcellularLocation>
        <location evidence="2">Cell membrane</location>
        <topology evidence="2">Multi-pass membrane protein</topology>
    </subcellularLocation>
</comment>
<keyword evidence="5" id="KW-0808">Transferase</keyword>
<dbReference type="FunFam" id="3.30.70.270:FF:000001">
    <property type="entry name" value="Diguanylate cyclase domain protein"/>
    <property type="match status" value="1"/>
</dbReference>
<dbReference type="InterPro" id="IPR003660">
    <property type="entry name" value="HAMP_dom"/>
</dbReference>